<feature type="compositionally biased region" description="Low complexity" evidence="1">
    <location>
        <begin position="237"/>
        <end position="246"/>
    </location>
</feature>
<feature type="domain" description="F-box" evidence="2">
    <location>
        <begin position="155"/>
        <end position="201"/>
    </location>
</feature>
<dbReference type="PROSITE" id="PS50181">
    <property type="entry name" value="FBOX"/>
    <property type="match status" value="1"/>
</dbReference>
<protein>
    <recommendedName>
        <fullName evidence="2">F-box domain-containing protein</fullName>
    </recommendedName>
</protein>
<name>F0Z842_DICPU</name>
<dbReference type="InterPro" id="IPR001810">
    <property type="entry name" value="F-box_dom"/>
</dbReference>
<dbReference type="VEuPathDB" id="AmoebaDB:DICPUDRAFT_147287"/>
<sequence length="809" mass="91824">MEERFNNESLEEFLNRPGDYENERRNSNSSGGRRRRRRGGANTTSIIVGGVGDGENQMSPLTQGITVEGFIDIENDSFSSLSDYSENDNDQEISSDQSFDSDSDLDIDFTASPDSEIKPIGMDNSFYSIHNNVFSNTFAGGELTDKQKHYQQDHIDIISNLPFEVLAYIFQSLDVRTLLNISLVSKLFYTVENSYSIWRPKCRTFNIYNRDIFTMEQSTFYTTTPKIFNNSQDRDTTTTTTTTSTSPNGYESPPILSNNSTTTVSDLKSSFMRARTVRFFTDDLEPISIDNDSRNQQMMNEEGKEDGFEISMCEWKKLYFELGSIKLYGSYDLVESGIESSSCDSSGQTIHNTLANNNSFWSSKGTPSAHDSEFLVYKLEQPICIVSSVKMLAYKASFQSGFPIYAPMGVVISVGFTPDHFHYRSQLFGCKHTDKPQTFKLEPELVLGGYIRVELVGKYQTQFNDKLFYHAINQICVEGVSIGSLDYKPSLSLSMLQFYSKFKDPSALVHYSTNNINQTPSIDSSVILTVDNEDGTGNGFTYHQILSKLRSYMAPKLDVERIKNHNLYTIVQDVVEGRYQEAVDNVFKNDLRGERVFNIFTQTTDNKAISTYYSALIESLKKFSTEETMFLAREAFYDGNVNIFTRLLLSGRFRPSLELGEFILMNGYPLIAAEVFSQCQILDRTIQCLYIAGCHEEALLYTRNYSADYPLDLVHFIKLNEQVTDDLNNFNDGDNNLHEGIVVEADRVGSIFGIEIQDPNDTATLITELKKLKATLNNVKPIRKYSTHSRLSEFFNRFTQISIPSMVPN</sequence>
<gene>
    <name evidence="3" type="ORF">DICPUDRAFT_147287</name>
</gene>
<dbReference type="InterPro" id="IPR036047">
    <property type="entry name" value="F-box-like_dom_sf"/>
</dbReference>
<feature type="region of interest" description="Disordered" evidence="1">
    <location>
        <begin position="1"/>
        <end position="60"/>
    </location>
</feature>
<reference evidence="4" key="1">
    <citation type="journal article" date="2011" name="Genome Biol.">
        <title>Comparative genomics of the social amoebae Dictyostelium discoideum and Dictyostelium purpureum.</title>
        <authorList>
            <consortium name="US DOE Joint Genome Institute (JGI-PGF)"/>
            <person name="Sucgang R."/>
            <person name="Kuo A."/>
            <person name="Tian X."/>
            <person name="Salerno W."/>
            <person name="Parikh A."/>
            <person name="Feasley C.L."/>
            <person name="Dalin E."/>
            <person name="Tu H."/>
            <person name="Huang E."/>
            <person name="Barry K."/>
            <person name="Lindquist E."/>
            <person name="Shapiro H."/>
            <person name="Bruce D."/>
            <person name="Schmutz J."/>
            <person name="Salamov A."/>
            <person name="Fey P."/>
            <person name="Gaudet P."/>
            <person name="Anjard C."/>
            <person name="Babu M.M."/>
            <person name="Basu S."/>
            <person name="Bushmanova Y."/>
            <person name="van der Wel H."/>
            <person name="Katoh-Kurasawa M."/>
            <person name="Dinh C."/>
            <person name="Coutinho P.M."/>
            <person name="Saito T."/>
            <person name="Elias M."/>
            <person name="Schaap P."/>
            <person name="Kay R.R."/>
            <person name="Henrissat B."/>
            <person name="Eichinger L."/>
            <person name="Rivero F."/>
            <person name="Putnam N.H."/>
            <person name="West C.M."/>
            <person name="Loomis W.F."/>
            <person name="Chisholm R.L."/>
            <person name="Shaulsky G."/>
            <person name="Strassmann J.E."/>
            <person name="Queller D.C."/>
            <person name="Kuspa A."/>
            <person name="Grigoriev I.V."/>
        </authorList>
    </citation>
    <scope>NUCLEOTIDE SEQUENCE [LARGE SCALE GENOMIC DNA]</scope>
    <source>
        <strain evidence="4">QSDP1</strain>
    </source>
</reference>
<evidence type="ECO:0000313" key="4">
    <source>
        <dbReference type="Proteomes" id="UP000001064"/>
    </source>
</evidence>
<dbReference type="Proteomes" id="UP000001064">
    <property type="component" value="Unassembled WGS sequence"/>
</dbReference>
<evidence type="ECO:0000313" key="3">
    <source>
        <dbReference type="EMBL" id="EGC39864.1"/>
    </source>
</evidence>
<keyword evidence="4" id="KW-1185">Reference proteome</keyword>
<dbReference type="InterPro" id="IPR012331">
    <property type="entry name" value="Clathrin_H-chain_linker"/>
</dbReference>
<dbReference type="eggNOG" id="ENOG502QRFZ">
    <property type="taxonomic scope" value="Eukaryota"/>
</dbReference>
<dbReference type="SUPFAM" id="SSF81383">
    <property type="entry name" value="F-box domain"/>
    <property type="match status" value="1"/>
</dbReference>
<dbReference type="OMA" id="LEQPICI"/>
<feature type="region of interest" description="Disordered" evidence="1">
    <location>
        <begin position="81"/>
        <end position="104"/>
    </location>
</feature>
<dbReference type="Gene3D" id="1.25.40.30">
    <property type="match status" value="1"/>
</dbReference>
<dbReference type="PANTHER" id="PTHR39741:SF2">
    <property type="entry name" value="F-BOX DOMAIN-CONTAINING PROTEIN"/>
    <property type="match status" value="1"/>
</dbReference>
<accession>F0Z842</accession>
<dbReference type="RefSeq" id="XP_003283615.1">
    <property type="nucleotide sequence ID" value="XM_003283567.1"/>
</dbReference>
<dbReference type="GeneID" id="10509520"/>
<dbReference type="KEGG" id="dpp:DICPUDRAFT_147287"/>
<dbReference type="PANTHER" id="PTHR39741">
    <property type="entry name" value="F-BOX DOMAIN CONTAINING PROTEIN, EXPRESSED"/>
    <property type="match status" value="1"/>
</dbReference>
<dbReference type="Pfam" id="PF12937">
    <property type="entry name" value="F-box-like"/>
    <property type="match status" value="1"/>
</dbReference>
<evidence type="ECO:0000256" key="1">
    <source>
        <dbReference type="SAM" id="MobiDB-lite"/>
    </source>
</evidence>
<dbReference type="CDD" id="cd22093">
    <property type="entry name" value="F-box_FBXO15"/>
    <property type="match status" value="1"/>
</dbReference>
<dbReference type="EMBL" id="GL870950">
    <property type="protein sequence ID" value="EGC39864.1"/>
    <property type="molecule type" value="Genomic_DNA"/>
</dbReference>
<dbReference type="AlphaFoldDB" id="F0Z842"/>
<feature type="compositionally biased region" description="Acidic residues" evidence="1">
    <location>
        <begin position="85"/>
        <end position="104"/>
    </location>
</feature>
<dbReference type="OrthoDB" id="63379at2759"/>
<dbReference type="Gene3D" id="1.20.1280.50">
    <property type="match status" value="1"/>
</dbReference>
<dbReference type="InParanoid" id="F0Z842"/>
<dbReference type="FunCoup" id="F0Z842">
    <property type="interactions" value="743"/>
</dbReference>
<evidence type="ECO:0000259" key="2">
    <source>
        <dbReference type="PROSITE" id="PS50181"/>
    </source>
</evidence>
<dbReference type="InterPro" id="IPR055336">
    <property type="entry name" value="At4g00755-like"/>
</dbReference>
<feature type="region of interest" description="Disordered" evidence="1">
    <location>
        <begin position="231"/>
        <end position="261"/>
    </location>
</feature>
<proteinExistence type="predicted"/>
<dbReference type="STRING" id="5786.F0Z842"/>
<organism evidence="3 4">
    <name type="scientific">Dictyostelium purpureum</name>
    <name type="common">Slime mold</name>
    <dbReference type="NCBI Taxonomy" id="5786"/>
    <lineage>
        <taxon>Eukaryota</taxon>
        <taxon>Amoebozoa</taxon>
        <taxon>Evosea</taxon>
        <taxon>Eumycetozoa</taxon>
        <taxon>Dictyostelia</taxon>
        <taxon>Dictyosteliales</taxon>
        <taxon>Dictyosteliaceae</taxon>
        <taxon>Dictyostelium</taxon>
    </lineage>
</organism>
<dbReference type="SMART" id="SM00256">
    <property type="entry name" value="FBOX"/>
    <property type="match status" value="1"/>
</dbReference>